<keyword evidence="4" id="KW-0963">Cytoplasm</keyword>
<comment type="caution">
    <text evidence="10">The sequence shown here is derived from an EMBL/GenBank/DDBJ whole genome shotgun (WGS) entry which is preliminary data.</text>
</comment>
<keyword evidence="4 6" id="KW-0131">Cell cycle</keyword>
<comment type="subcellular location">
    <subcellularLocation>
        <location evidence="4">Cytoplasm</location>
    </subcellularLocation>
    <text evidence="4">Assembles at midcell at the inner surface of the cytoplasmic membrane.</text>
</comment>
<dbReference type="InterPro" id="IPR008280">
    <property type="entry name" value="Tub_FtsZ_C"/>
</dbReference>
<evidence type="ECO:0000313" key="11">
    <source>
        <dbReference type="Proteomes" id="UP000052008"/>
    </source>
</evidence>
<dbReference type="CDD" id="cd02201">
    <property type="entry name" value="FtsZ_type1"/>
    <property type="match status" value="1"/>
</dbReference>
<dbReference type="GO" id="GO:0003924">
    <property type="term" value="F:GTPase activity"/>
    <property type="evidence" value="ECO:0007669"/>
    <property type="project" value="UniProtKB-UniRule"/>
</dbReference>
<dbReference type="GO" id="GO:0043093">
    <property type="term" value="P:FtsZ-dependent cytokinesis"/>
    <property type="evidence" value="ECO:0007669"/>
    <property type="project" value="UniProtKB-UniRule"/>
</dbReference>
<comment type="function">
    <text evidence="4 6">Essential cell division protein that forms a contractile ring structure (Z ring) at the future cell division site. The regulation of the ring assembly controls the timing and the location of cell division. One of the functions of the FtsZ ring is to recruit other cell division proteins to the septum to produce a new cell wall between the dividing cells. Binds GTP and shows GTPase activity.</text>
</comment>
<feature type="domain" description="Tubulin/FtsZ 2-layer sandwich" evidence="9">
    <location>
        <begin position="208"/>
        <end position="326"/>
    </location>
</feature>
<keyword evidence="3 4" id="KW-0342">GTP-binding</keyword>
<dbReference type="PATRIC" id="fig|1703770.3.peg.1790"/>
<evidence type="ECO:0000313" key="10">
    <source>
        <dbReference type="EMBL" id="KPJ53485.1"/>
    </source>
</evidence>
<keyword evidence="4 6" id="KW-0717">Septation</keyword>
<dbReference type="Pfam" id="PF12327">
    <property type="entry name" value="FtsZ_C"/>
    <property type="match status" value="1"/>
</dbReference>
<reference evidence="10 11" key="1">
    <citation type="journal article" date="2015" name="Microbiome">
        <title>Genomic resolution of linkages in carbon, nitrogen, and sulfur cycling among widespread estuary sediment bacteria.</title>
        <authorList>
            <person name="Baker B.J."/>
            <person name="Lazar C.S."/>
            <person name="Teske A.P."/>
            <person name="Dick G.J."/>
        </authorList>
    </citation>
    <scope>NUCLEOTIDE SEQUENCE [LARGE SCALE GENOMIC DNA]</scope>
    <source>
        <strain evidence="10">DG_24</strain>
    </source>
</reference>
<gene>
    <name evidence="4" type="primary">ftsZ</name>
    <name evidence="10" type="ORF">AMJ39_04530</name>
</gene>
<dbReference type="InterPro" id="IPR000158">
    <property type="entry name" value="Cell_div_FtsZ"/>
</dbReference>
<organism evidence="10 11">
    <name type="scientific">candidate division TA06 bacterium DG_24</name>
    <dbReference type="NCBI Taxonomy" id="1703770"/>
    <lineage>
        <taxon>Bacteria</taxon>
        <taxon>Bacteria division TA06</taxon>
    </lineage>
</organism>
<dbReference type="SUPFAM" id="SSF52490">
    <property type="entry name" value="Tubulin nucleotide-binding domain-like"/>
    <property type="match status" value="1"/>
</dbReference>
<feature type="binding site" evidence="4">
    <location>
        <position position="140"/>
    </location>
    <ligand>
        <name>GTP</name>
        <dbReference type="ChEBI" id="CHEBI:37565"/>
    </ligand>
</feature>
<dbReference type="InterPro" id="IPR024757">
    <property type="entry name" value="FtsZ_C"/>
</dbReference>
<evidence type="ECO:0000259" key="9">
    <source>
        <dbReference type="SMART" id="SM00865"/>
    </source>
</evidence>
<sequence length="384" mass="40692">MFEFEEEPAVHVARIKVVGVGGAGGSAINRMIDAGLTGVDFIAVNTDAQVLGYSKSPVKVQIGAKLTRGLGSGGDPEIGRKAIEEDREKVLAELEESDMVFITCGEGGGTGTGAAPIVADVAKEVGALTVGVVTKPFDFEGRRRMHQAEIGISELKNRADTLIVIPNQRLLSVVGKQTPICEAFRVADDVLLQATRGVSDLVTTPGLINLDFADVRTIMSERGDALLGTGVGTGENRAVEAAQEAISCPLLDEITISGARGVLVNITGGDDLTLFEANEAASVIAEASGGEAHIIFGAVISPDANGTVRVTVIATGLNSEEESQAGEARGPIDIHARRREDLERPAFKRRERSREQQVIVQRGKVDSFDQDDLEVPTFLRRQVD</sequence>
<dbReference type="Proteomes" id="UP000052008">
    <property type="component" value="Unassembled WGS sequence"/>
</dbReference>
<keyword evidence="4 6" id="KW-0132">Cell division</keyword>
<dbReference type="InterPro" id="IPR036525">
    <property type="entry name" value="Tubulin/FtsZ_GTPase_sf"/>
</dbReference>
<dbReference type="SMART" id="SM00865">
    <property type="entry name" value="Tubulin_C"/>
    <property type="match status" value="1"/>
</dbReference>
<protein>
    <recommendedName>
        <fullName evidence="4 5">Cell division protein FtsZ</fullName>
    </recommendedName>
</protein>
<dbReference type="PANTHER" id="PTHR30314:SF3">
    <property type="entry name" value="MITOCHONDRIAL DIVISION PROTEIN FSZA"/>
    <property type="match status" value="1"/>
</dbReference>
<dbReference type="NCBIfam" id="TIGR00065">
    <property type="entry name" value="ftsZ"/>
    <property type="match status" value="1"/>
</dbReference>
<dbReference type="Gene3D" id="3.30.1330.20">
    <property type="entry name" value="Tubulin/FtsZ, C-terminal domain"/>
    <property type="match status" value="1"/>
</dbReference>
<name>A0A0S7WTH6_UNCT6</name>
<dbReference type="AlphaFoldDB" id="A0A0S7WTH6"/>
<dbReference type="GO" id="GO:0032153">
    <property type="term" value="C:cell division site"/>
    <property type="evidence" value="ECO:0007669"/>
    <property type="project" value="UniProtKB-UniRule"/>
</dbReference>
<keyword evidence="2 4" id="KW-0547">Nucleotide-binding</keyword>
<feature type="binding site" evidence="4">
    <location>
        <begin position="109"/>
        <end position="111"/>
    </location>
    <ligand>
        <name>GTP</name>
        <dbReference type="ChEBI" id="CHEBI:37565"/>
    </ligand>
</feature>
<dbReference type="InterPro" id="IPR003008">
    <property type="entry name" value="Tubulin_FtsZ_GTPase"/>
</dbReference>
<evidence type="ECO:0000256" key="3">
    <source>
        <dbReference type="ARBA" id="ARBA00023134"/>
    </source>
</evidence>
<evidence type="ECO:0000256" key="6">
    <source>
        <dbReference type="RuleBase" id="RU000631"/>
    </source>
</evidence>
<dbReference type="EMBL" id="LIZS01000018">
    <property type="protein sequence ID" value="KPJ53485.1"/>
    <property type="molecule type" value="Genomic_DNA"/>
</dbReference>
<dbReference type="HAMAP" id="MF_00909">
    <property type="entry name" value="FtsZ"/>
    <property type="match status" value="1"/>
</dbReference>
<dbReference type="InterPro" id="IPR018316">
    <property type="entry name" value="Tubulin/FtsZ_2-layer-sand-dom"/>
</dbReference>
<dbReference type="InterPro" id="IPR020805">
    <property type="entry name" value="Cell_div_FtsZ_CS"/>
</dbReference>
<dbReference type="PRINTS" id="PR00423">
    <property type="entry name" value="CELLDVISFTSZ"/>
</dbReference>
<evidence type="ECO:0000256" key="1">
    <source>
        <dbReference type="ARBA" id="ARBA00009690"/>
    </source>
</evidence>
<dbReference type="PROSITE" id="PS01135">
    <property type="entry name" value="FTSZ_2"/>
    <property type="match status" value="1"/>
</dbReference>
<dbReference type="GO" id="GO:0000917">
    <property type="term" value="P:division septum assembly"/>
    <property type="evidence" value="ECO:0007669"/>
    <property type="project" value="UniProtKB-KW"/>
</dbReference>
<dbReference type="Pfam" id="PF00091">
    <property type="entry name" value="Tubulin"/>
    <property type="match status" value="1"/>
</dbReference>
<proteinExistence type="inferred from homology"/>
<feature type="binding site" evidence="4">
    <location>
        <position position="188"/>
    </location>
    <ligand>
        <name>GTP</name>
        <dbReference type="ChEBI" id="CHEBI:37565"/>
    </ligand>
</feature>
<dbReference type="InterPro" id="IPR045061">
    <property type="entry name" value="FtsZ/CetZ"/>
</dbReference>
<comment type="subunit">
    <text evidence="4">Homodimer. Polymerizes to form a dynamic ring structure in a strictly GTP-dependent manner. Interacts directly with several other division proteins.</text>
</comment>
<dbReference type="Gene3D" id="3.40.50.1440">
    <property type="entry name" value="Tubulin/FtsZ, GTPase domain"/>
    <property type="match status" value="1"/>
</dbReference>
<dbReference type="GO" id="GO:0005737">
    <property type="term" value="C:cytoplasm"/>
    <property type="evidence" value="ECO:0007669"/>
    <property type="project" value="UniProtKB-SubCell"/>
</dbReference>
<dbReference type="SMART" id="SM00864">
    <property type="entry name" value="Tubulin"/>
    <property type="match status" value="1"/>
</dbReference>
<evidence type="ECO:0000256" key="4">
    <source>
        <dbReference type="HAMAP-Rule" id="MF_00909"/>
    </source>
</evidence>
<feature type="binding site" evidence="4">
    <location>
        <position position="144"/>
    </location>
    <ligand>
        <name>GTP</name>
        <dbReference type="ChEBI" id="CHEBI:37565"/>
    </ligand>
</feature>
<comment type="caution">
    <text evidence="4">Lacks conserved residue(s) required for the propagation of feature annotation.</text>
</comment>
<feature type="compositionally biased region" description="Basic and acidic residues" evidence="7">
    <location>
        <begin position="330"/>
        <end position="355"/>
    </location>
</feature>
<evidence type="ECO:0000256" key="2">
    <source>
        <dbReference type="ARBA" id="ARBA00022741"/>
    </source>
</evidence>
<dbReference type="FunFam" id="3.40.50.1440:FF:000001">
    <property type="entry name" value="Cell division protein FtsZ"/>
    <property type="match status" value="1"/>
</dbReference>
<dbReference type="SUPFAM" id="SSF55307">
    <property type="entry name" value="Tubulin C-terminal domain-like"/>
    <property type="match status" value="1"/>
</dbReference>
<dbReference type="GO" id="GO:0051258">
    <property type="term" value="P:protein polymerization"/>
    <property type="evidence" value="ECO:0007669"/>
    <property type="project" value="UniProtKB-UniRule"/>
</dbReference>
<dbReference type="PROSITE" id="PS01134">
    <property type="entry name" value="FTSZ_1"/>
    <property type="match status" value="1"/>
</dbReference>
<feature type="region of interest" description="Disordered" evidence="7">
    <location>
        <begin position="321"/>
        <end position="361"/>
    </location>
</feature>
<dbReference type="PANTHER" id="PTHR30314">
    <property type="entry name" value="CELL DIVISION PROTEIN FTSZ-RELATED"/>
    <property type="match status" value="1"/>
</dbReference>
<feature type="domain" description="Tubulin/FtsZ GTPase" evidence="8">
    <location>
        <begin position="14"/>
        <end position="206"/>
    </location>
</feature>
<dbReference type="STRING" id="1703770.AMJ39_04530"/>
<evidence type="ECO:0000256" key="5">
    <source>
        <dbReference type="NCBIfam" id="TIGR00065"/>
    </source>
</evidence>
<evidence type="ECO:0000256" key="7">
    <source>
        <dbReference type="SAM" id="MobiDB-lite"/>
    </source>
</evidence>
<dbReference type="InterPro" id="IPR037103">
    <property type="entry name" value="Tubulin/FtsZ-like_C"/>
</dbReference>
<dbReference type="GO" id="GO:0005525">
    <property type="term" value="F:GTP binding"/>
    <property type="evidence" value="ECO:0007669"/>
    <property type="project" value="UniProtKB-UniRule"/>
</dbReference>
<accession>A0A0S7WTH6</accession>
<evidence type="ECO:0000259" key="8">
    <source>
        <dbReference type="SMART" id="SM00864"/>
    </source>
</evidence>
<comment type="similarity">
    <text evidence="1 4 6">Belongs to the FtsZ family.</text>
</comment>